<protein>
    <submittedName>
        <fullName evidence="1">SMI1/KNR4 family protein</fullName>
    </submittedName>
</protein>
<proteinExistence type="predicted"/>
<evidence type="ECO:0000313" key="1">
    <source>
        <dbReference type="EMBL" id="QMT41074.1"/>
    </source>
</evidence>
<accession>A0A7D7NGT8</accession>
<dbReference type="KEGG" id="nsg:H3L94_03275"/>
<dbReference type="AlphaFoldDB" id="A0A7D7NGT8"/>
<dbReference type="EMBL" id="CP059567">
    <property type="protein sequence ID" value="QMT41074.1"/>
    <property type="molecule type" value="Genomic_DNA"/>
</dbReference>
<sequence length="190" mass="22346">MTNFIQELSKCRAYGTQIPFRPEAVRGYTEQEIERISRRYNLNIHGQFRQLLLQMGRCSGGLVWSDEITLYDARWQPRLFKQYQTAESQAMLEDAAIHTGYLKSGIHPIIHKLFPWRFNNDRTAAYCLVTEEPDDYIWHQYDDGFTIKKTAFTLLEDLRRSVETVTKRALGLSFDYTEEDFALFTTGRLL</sequence>
<dbReference type="RefSeq" id="WP_182122642.1">
    <property type="nucleotide sequence ID" value="NZ_CP059567.1"/>
</dbReference>
<evidence type="ECO:0000313" key="2">
    <source>
        <dbReference type="Proteomes" id="UP000514752"/>
    </source>
</evidence>
<gene>
    <name evidence="1" type="ORF">H3L94_03275</name>
</gene>
<organism evidence="1 2">
    <name type="scientific">Neisseria shayeganii</name>
    <dbReference type="NCBI Taxonomy" id="607712"/>
    <lineage>
        <taxon>Bacteria</taxon>
        <taxon>Pseudomonadati</taxon>
        <taxon>Pseudomonadota</taxon>
        <taxon>Betaproteobacteria</taxon>
        <taxon>Neisseriales</taxon>
        <taxon>Neisseriaceae</taxon>
        <taxon>Neisseria</taxon>
    </lineage>
</organism>
<name>A0A7D7NGT8_9NEIS</name>
<reference evidence="1 2" key="1">
    <citation type="submission" date="2020-07" db="EMBL/GenBank/DDBJ databases">
        <title>Genomic diversity of species in the Neisseriaceae family.</title>
        <authorList>
            <person name="Vincent A.T."/>
            <person name="Bernet E."/>
            <person name="Veyrier F.J."/>
        </authorList>
    </citation>
    <scope>NUCLEOTIDE SEQUENCE [LARGE SCALE GENOMIC DNA]</scope>
    <source>
        <strain evidence="1 2">DSM 22244</strain>
    </source>
</reference>
<dbReference type="Proteomes" id="UP000514752">
    <property type="component" value="Chromosome"/>
</dbReference>